<reference evidence="4 5" key="1">
    <citation type="submission" date="2019-06" db="EMBL/GenBank/DDBJ databases">
        <title>Sequencing the genomes of 1000 actinobacteria strains.</title>
        <authorList>
            <person name="Klenk H.-P."/>
        </authorList>
    </citation>
    <scope>NUCLEOTIDE SEQUENCE [LARGE SCALE GENOMIC DNA]</scope>
    <source>
        <strain evidence="4 5">DSM 25218</strain>
    </source>
</reference>
<dbReference type="InterPro" id="IPR031304">
    <property type="entry name" value="SLT_2"/>
</dbReference>
<dbReference type="EMBL" id="VFOV01000001">
    <property type="protein sequence ID" value="TQL70514.1"/>
    <property type="molecule type" value="Genomic_DNA"/>
</dbReference>
<dbReference type="RefSeq" id="WP_141782230.1">
    <property type="nucleotide sequence ID" value="NZ_VFOV01000001.1"/>
</dbReference>
<dbReference type="SUPFAM" id="SSF53955">
    <property type="entry name" value="Lysozyme-like"/>
    <property type="match status" value="1"/>
</dbReference>
<dbReference type="CDD" id="cd13399">
    <property type="entry name" value="Slt35-like"/>
    <property type="match status" value="1"/>
</dbReference>
<dbReference type="AlphaFoldDB" id="A0A543AD56"/>
<proteinExistence type="predicted"/>
<keyword evidence="2" id="KW-0732">Signal</keyword>
<gene>
    <name evidence="4" type="ORF">FB381_4449</name>
</gene>
<evidence type="ECO:0000256" key="1">
    <source>
        <dbReference type="SAM" id="MobiDB-lite"/>
    </source>
</evidence>
<dbReference type="Proteomes" id="UP000320209">
    <property type="component" value="Unassembled WGS sequence"/>
</dbReference>
<evidence type="ECO:0000256" key="2">
    <source>
        <dbReference type="SAM" id="SignalP"/>
    </source>
</evidence>
<feature type="compositionally biased region" description="Basic and acidic residues" evidence="1">
    <location>
        <begin position="282"/>
        <end position="291"/>
    </location>
</feature>
<evidence type="ECO:0000259" key="3">
    <source>
        <dbReference type="Pfam" id="PF13406"/>
    </source>
</evidence>
<name>A0A543AD56_9ACTN</name>
<keyword evidence="5" id="KW-1185">Reference proteome</keyword>
<sequence length="406" mass="41096">MFSKRLGQLSMFAALVPLAALSAGWTAATTGAGFDPGGAVTLPGGEAMVTSAIEQPASLTEPAPAQGAHRGARTGAVAIAMADGSGIPMTALAAYQRAASVVTTADRACALDWTLVAAVGMVESDHGRLKSSRLDADGRATPPIYGPSLTSPAGDPAPDTDGGAVDKLTSGDRAVGPMQFVPATWPLVAVDGDGDGRRDPQDIDDAALAAAVYLCSGDDDVSTDKGKRAALGRYNHSKAYVATVLKIAKGYADSPYGSEDIALTAAPAHAEPSPSGSGTKGRSKDGADAGKKRPGATKPSSKPKPRPTSGAQPADKPDTDAPASPTPSATPTDDGSWATLSERHAICAAELSARFPDLAAGWDTNRAVEACSIRMIGKTVPQANAATPGVVTDISGYVRWLINTLP</sequence>
<evidence type="ECO:0000313" key="5">
    <source>
        <dbReference type="Proteomes" id="UP000320209"/>
    </source>
</evidence>
<feature type="chain" id="PRO_5039500359" evidence="2">
    <location>
        <begin position="28"/>
        <end position="406"/>
    </location>
</feature>
<protein>
    <submittedName>
        <fullName evidence="4">Transglycosylase protein with SLT domain</fullName>
    </submittedName>
</protein>
<feature type="region of interest" description="Disordered" evidence="1">
    <location>
        <begin position="266"/>
        <end position="336"/>
    </location>
</feature>
<feature type="compositionally biased region" description="Low complexity" evidence="1">
    <location>
        <begin position="320"/>
        <end position="334"/>
    </location>
</feature>
<feature type="signal peptide" evidence="2">
    <location>
        <begin position="1"/>
        <end position="27"/>
    </location>
</feature>
<dbReference type="Pfam" id="PF13406">
    <property type="entry name" value="SLT_2"/>
    <property type="match status" value="1"/>
</dbReference>
<dbReference type="InterPro" id="IPR043426">
    <property type="entry name" value="MltB-like"/>
</dbReference>
<accession>A0A543AD56</accession>
<dbReference type="OrthoDB" id="9796191at2"/>
<feature type="region of interest" description="Disordered" evidence="1">
    <location>
        <begin position="127"/>
        <end position="167"/>
    </location>
</feature>
<dbReference type="PANTHER" id="PTHR30163">
    <property type="entry name" value="MEMBRANE-BOUND LYTIC MUREIN TRANSGLYCOSYLASE B"/>
    <property type="match status" value="1"/>
</dbReference>
<dbReference type="InterPro" id="IPR023346">
    <property type="entry name" value="Lysozyme-like_dom_sf"/>
</dbReference>
<dbReference type="Gene3D" id="1.10.530.10">
    <property type="match status" value="1"/>
</dbReference>
<evidence type="ECO:0000313" key="4">
    <source>
        <dbReference type="EMBL" id="TQL70514.1"/>
    </source>
</evidence>
<feature type="domain" description="Transglycosylase SLT" evidence="3">
    <location>
        <begin position="174"/>
        <end position="214"/>
    </location>
</feature>
<dbReference type="GO" id="GO:0009253">
    <property type="term" value="P:peptidoglycan catabolic process"/>
    <property type="evidence" value="ECO:0007669"/>
    <property type="project" value="TreeGrafter"/>
</dbReference>
<feature type="compositionally biased region" description="Basic and acidic residues" evidence="1">
    <location>
        <begin position="127"/>
        <end position="138"/>
    </location>
</feature>
<dbReference type="PANTHER" id="PTHR30163:SF8">
    <property type="entry name" value="LYTIC MUREIN TRANSGLYCOSYLASE"/>
    <property type="match status" value="1"/>
</dbReference>
<organism evidence="4 5">
    <name type="scientific">Nocardioides albertanoniae</name>
    <dbReference type="NCBI Taxonomy" id="1175486"/>
    <lineage>
        <taxon>Bacteria</taxon>
        <taxon>Bacillati</taxon>
        <taxon>Actinomycetota</taxon>
        <taxon>Actinomycetes</taxon>
        <taxon>Propionibacteriales</taxon>
        <taxon>Nocardioidaceae</taxon>
        <taxon>Nocardioides</taxon>
    </lineage>
</organism>
<comment type="caution">
    <text evidence="4">The sequence shown here is derived from an EMBL/GenBank/DDBJ whole genome shotgun (WGS) entry which is preliminary data.</text>
</comment>
<dbReference type="GO" id="GO:0008933">
    <property type="term" value="F:peptidoglycan lytic transglycosylase activity"/>
    <property type="evidence" value="ECO:0007669"/>
    <property type="project" value="TreeGrafter"/>
</dbReference>